<dbReference type="EMBL" id="BAAATR010000030">
    <property type="protein sequence ID" value="GAA2264326.1"/>
    <property type="molecule type" value="Genomic_DNA"/>
</dbReference>
<dbReference type="EMBL" id="BAAATR010000030">
    <property type="protein sequence ID" value="GAA2264334.1"/>
    <property type="molecule type" value="Genomic_DNA"/>
</dbReference>
<evidence type="ECO:0000313" key="1">
    <source>
        <dbReference type="EMBL" id="GAA2264326.1"/>
    </source>
</evidence>
<reference evidence="1 3" key="1">
    <citation type="journal article" date="2019" name="Int. J. Syst. Evol. Microbiol.">
        <title>The Global Catalogue of Microorganisms (GCM) 10K type strain sequencing project: providing services to taxonomists for standard genome sequencing and annotation.</title>
        <authorList>
            <consortium name="The Broad Institute Genomics Platform"/>
            <consortium name="The Broad Institute Genome Sequencing Center for Infectious Disease"/>
            <person name="Wu L."/>
            <person name="Ma J."/>
        </authorList>
    </citation>
    <scope>NUCLEOTIDE SEQUENCE [LARGE SCALE GENOMIC DNA]</scope>
    <source>
        <strain evidence="1 3">JCM 7356</strain>
    </source>
</reference>
<gene>
    <name evidence="1" type="ORF">GCM10010430_56230</name>
    <name evidence="2" type="ORF">GCM10010430_56240</name>
</gene>
<sequence>MNSMENIEFESVDIAALTDEELADIVGGAALQGTNVKSF</sequence>
<evidence type="ECO:0000313" key="3">
    <source>
        <dbReference type="Proteomes" id="UP001500305"/>
    </source>
</evidence>
<accession>A0ABN3END0</accession>
<keyword evidence="3" id="KW-1185">Reference proteome</keyword>
<reference evidence="1" key="2">
    <citation type="submission" date="2023-12" db="EMBL/GenBank/DDBJ databases">
        <authorList>
            <person name="Sun Q."/>
            <person name="Inoue M."/>
        </authorList>
    </citation>
    <scope>NUCLEOTIDE SEQUENCE</scope>
    <source>
        <strain evidence="1">JCM 7356</strain>
    </source>
</reference>
<comment type="caution">
    <text evidence="1">The sequence shown here is derived from an EMBL/GenBank/DDBJ whole genome shotgun (WGS) entry which is preliminary data.</text>
</comment>
<organism evidence="1 3">
    <name type="scientific">Kitasatospora cystarginea</name>
    <dbReference type="NCBI Taxonomy" id="58350"/>
    <lineage>
        <taxon>Bacteria</taxon>
        <taxon>Bacillati</taxon>
        <taxon>Actinomycetota</taxon>
        <taxon>Actinomycetes</taxon>
        <taxon>Kitasatosporales</taxon>
        <taxon>Streptomycetaceae</taxon>
        <taxon>Kitasatospora</taxon>
    </lineage>
</organism>
<name>A0ABN3END0_9ACTN</name>
<evidence type="ECO:0008006" key="4">
    <source>
        <dbReference type="Google" id="ProtNLM"/>
    </source>
</evidence>
<dbReference type="Proteomes" id="UP001500305">
    <property type="component" value="Unassembled WGS sequence"/>
</dbReference>
<evidence type="ECO:0000313" key="2">
    <source>
        <dbReference type="EMBL" id="GAA2264334.1"/>
    </source>
</evidence>
<protein>
    <recommendedName>
        <fullName evidence="4">Lantibiotic</fullName>
    </recommendedName>
</protein>
<proteinExistence type="predicted"/>